<evidence type="ECO:0000256" key="1">
    <source>
        <dbReference type="SAM" id="MobiDB-lite"/>
    </source>
</evidence>
<dbReference type="HOGENOM" id="CLU_2807997_0_0_4"/>
<organism evidence="2 3">
    <name type="scientific">Neisseria meningitidis serogroup B (strain ATCC BAA-335 / MC58)</name>
    <dbReference type="NCBI Taxonomy" id="122586"/>
    <lineage>
        <taxon>Bacteria</taxon>
        <taxon>Pseudomonadati</taxon>
        <taxon>Pseudomonadota</taxon>
        <taxon>Betaproteobacteria</taxon>
        <taxon>Neisseriales</taxon>
        <taxon>Neisseriaceae</taxon>
        <taxon>Neisseria</taxon>
    </lineage>
</organism>
<feature type="compositionally biased region" description="Pro residues" evidence="1">
    <location>
        <begin position="44"/>
        <end position="61"/>
    </location>
</feature>
<gene>
    <name evidence="2" type="ordered locus">NMB0657</name>
</gene>
<accession>Q9K0F0</accession>
<dbReference type="EMBL" id="AE002098">
    <property type="protein sequence ID" value="AAF41077.1"/>
    <property type="molecule type" value="Genomic_DNA"/>
</dbReference>
<dbReference type="KEGG" id="nme:NMB0657"/>
<sequence>MRTEFFKNPTLAPSTAAPWSKRQTAEKQTPSVVLPFADEYGSTPMPPKPSKPPSTLPPPKPQSWQKR</sequence>
<dbReference type="PaxDb" id="122586-NMB0657"/>
<dbReference type="AlphaFoldDB" id="Q9K0F0"/>
<dbReference type="PIR" id="C81174">
    <property type="entry name" value="C81174"/>
</dbReference>
<reference evidence="2 3" key="1">
    <citation type="journal article" date="2000" name="Science">
        <title>Complete genome sequence of Neisseria meningitidis serogroup B strain MC58.</title>
        <authorList>
            <person name="Tettelin H."/>
            <person name="Saunders N.J."/>
            <person name="Heidelberg J."/>
            <person name="Jeffries A.C."/>
            <person name="Nelson K.E."/>
            <person name="Eisen J.A."/>
            <person name="Ketchum K.A."/>
            <person name="Hood D.W."/>
            <person name="Peden J.F."/>
            <person name="Dodson R.J."/>
            <person name="Nelson W.C."/>
            <person name="Gwinn M.L."/>
            <person name="DeBoy R."/>
            <person name="Peterson J.D."/>
            <person name="Hickey E.K."/>
            <person name="Haft D.H."/>
            <person name="Salzberg S.L."/>
            <person name="White O."/>
            <person name="Fleischmann R.D."/>
            <person name="Dougherty B.A."/>
            <person name="Mason T."/>
            <person name="Ciecko A."/>
            <person name="Parksey D.S."/>
            <person name="Blair E."/>
            <person name="Cittone H."/>
            <person name="Clark E.B."/>
            <person name="Cotton M.D."/>
            <person name="Utterback T.R."/>
            <person name="Khouri H."/>
            <person name="Qin H."/>
            <person name="Vamathevan J."/>
            <person name="Gill J."/>
            <person name="Scarlato V."/>
            <person name="Masignani V."/>
            <person name="Pizza M."/>
            <person name="Grandi G."/>
            <person name="Sun L."/>
            <person name="Smith H.O."/>
            <person name="Fraser C.M."/>
            <person name="Moxon E.R."/>
            <person name="Rappuoli R."/>
            <person name="Venter J.C."/>
        </authorList>
    </citation>
    <scope>NUCLEOTIDE SEQUENCE [LARGE SCALE GENOMIC DNA]</scope>
    <source>
        <strain evidence="3">ATCC BAA-335 / MC58</strain>
    </source>
</reference>
<name>Q9K0F0_NEIMB</name>
<protein>
    <submittedName>
        <fullName evidence="2">Uncharacterized protein</fullName>
    </submittedName>
</protein>
<proteinExistence type="predicted"/>
<keyword evidence="3" id="KW-1185">Reference proteome</keyword>
<dbReference type="InParanoid" id="Q9K0F0"/>
<evidence type="ECO:0000313" key="2">
    <source>
        <dbReference type="EMBL" id="AAF41077.1"/>
    </source>
</evidence>
<dbReference type="STRING" id="122586.NMB0657"/>
<evidence type="ECO:0000313" key="3">
    <source>
        <dbReference type="Proteomes" id="UP000000425"/>
    </source>
</evidence>
<dbReference type="Proteomes" id="UP000000425">
    <property type="component" value="Chromosome"/>
</dbReference>
<feature type="region of interest" description="Disordered" evidence="1">
    <location>
        <begin position="1"/>
        <end position="67"/>
    </location>
</feature>